<keyword evidence="1" id="KW-1133">Transmembrane helix</keyword>
<organism evidence="2">
    <name type="scientific">viral metagenome</name>
    <dbReference type="NCBI Taxonomy" id="1070528"/>
    <lineage>
        <taxon>unclassified sequences</taxon>
        <taxon>metagenomes</taxon>
        <taxon>organismal metagenomes</taxon>
    </lineage>
</organism>
<protein>
    <submittedName>
        <fullName evidence="2">Uncharacterized protein</fullName>
    </submittedName>
</protein>
<evidence type="ECO:0000313" key="2">
    <source>
        <dbReference type="EMBL" id="QHT09356.1"/>
    </source>
</evidence>
<proteinExistence type="predicted"/>
<feature type="transmembrane region" description="Helical" evidence="1">
    <location>
        <begin position="38"/>
        <end position="59"/>
    </location>
</feature>
<accession>A0A6C0CWY8</accession>
<keyword evidence="1" id="KW-0812">Transmembrane</keyword>
<dbReference type="EMBL" id="MN739510">
    <property type="protein sequence ID" value="QHT09356.1"/>
    <property type="molecule type" value="Genomic_DNA"/>
</dbReference>
<reference evidence="2" key="1">
    <citation type="journal article" date="2020" name="Nature">
        <title>Giant virus diversity and host interactions through global metagenomics.</title>
        <authorList>
            <person name="Schulz F."/>
            <person name="Roux S."/>
            <person name="Paez-Espino D."/>
            <person name="Jungbluth S."/>
            <person name="Walsh D.A."/>
            <person name="Denef V.J."/>
            <person name="McMahon K.D."/>
            <person name="Konstantinidis K.T."/>
            <person name="Eloe-Fadrosh E.A."/>
            <person name="Kyrpides N.C."/>
            <person name="Woyke T."/>
        </authorList>
    </citation>
    <scope>NUCLEOTIDE SEQUENCE</scope>
    <source>
        <strain evidence="2">GVMAG-M-3300023110-24</strain>
    </source>
</reference>
<keyword evidence="1" id="KW-0472">Membrane</keyword>
<name>A0A6C0CWY8_9ZZZZ</name>
<dbReference type="AlphaFoldDB" id="A0A6C0CWY8"/>
<evidence type="ECO:0000256" key="1">
    <source>
        <dbReference type="SAM" id="Phobius"/>
    </source>
</evidence>
<sequence length="68" mass="7933">MYKKKYMKRFDAVDMENNSYNHVNDGYGQLYNSRKGSLFVCCYVMGYAVLFGFGIYVGYLMKDCDGSY</sequence>